<proteinExistence type="inferred from homology"/>
<protein>
    <submittedName>
        <fullName evidence="5">Uncharacterized protein</fullName>
    </submittedName>
</protein>
<feature type="region of interest" description="Disordered" evidence="4">
    <location>
        <begin position="1"/>
        <end position="45"/>
    </location>
</feature>
<reference evidence="5" key="1">
    <citation type="submission" date="2020-12" db="EMBL/GenBank/DDBJ databases">
        <title>Metabolic potential, ecology and presence of endohyphal bacteria is reflected in genomic diversity of Mucoromycotina.</title>
        <authorList>
            <person name="Muszewska A."/>
            <person name="Okrasinska A."/>
            <person name="Steczkiewicz K."/>
            <person name="Drgas O."/>
            <person name="Orlowska M."/>
            <person name="Perlinska-Lenart U."/>
            <person name="Aleksandrzak-Piekarczyk T."/>
            <person name="Szatraj K."/>
            <person name="Zielenkiewicz U."/>
            <person name="Pilsyk S."/>
            <person name="Malc E."/>
            <person name="Mieczkowski P."/>
            <person name="Kruszewska J.S."/>
            <person name="Biernat P."/>
            <person name="Pawlowska J."/>
        </authorList>
    </citation>
    <scope>NUCLEOTIDE SEQUENCE</scope>
    <source>
        <strain evidence="5">WA0000067209</strain>
    </source>
</reference>
<sequence length="363" mass="41832">MATLAGSVIGSAAEHADQKAHTPHVELRATSMPSQSGSIKVHTKKDFVPKTGKANAAFIILARNSNQAGLLSSMQQNEDKFNSNYNYPYVILNDQPFTDEFMQVISSVTKAQVKFGTIDHSMWGYPQWIDQEKAAKGRKALEEKKAPYASSESYRHMCRFQSGFFFRHPLTMEYDYYWRIEPDVNFYCNIDYDVFAFMEAKDVKYGWTLSLTDYPSTLETFWPTVQKWISKHPEWMTSGKSSLRPWLHDDDKMEKYNLCHFWSNFEIGSLKWLRSEQYVSYFDHLDKSGGFFYERWGDAPVHSVAVALMLNESDVHFFNDIGYYHPPLTHCPSEPQLQAKCACNASVSFGMYSSHRNAITNCV</sequence>
<dbReference type="SUPFAM" id="SSF53448">
    <property type="entry name" value="Nucleotide-diphospho-sugar transferases"/>
    <property type="match status" value="1"/>
</dbReference>
<keyword evidence="2" id="KW-0808">Transferase</keyword>
<accession>A0A8H7PGP9</accession>
<dbReference type="Pfam" id="PF01793">
    <property type="entry name" value="Glyco_transf_15"/>
    <property type="match status" value="1"/>
</dbReference>
<dbReference type="Proteomes" id="UP000654370">
    <property type="component" value="Unassembled WGS sequence"/>
</dbReference>
<dbReference type="PANTHER" id="PTHR31121:SF6">
    <property type="entry name" value="ALPHA-1,2 MANNOSYLTRANSFERASE KTR1"/>
    <property type="match status" value="1"/>
</dbReference>
<organism evidence="5 6">
    <name type="scientific">Mortierella isabellina</name>
    <name type="common">Filamentous fungus</name>
    <name type="synonym">Umbelopsis isabellina</name>
    <dbReference type="NCBI Taxonomy" id="91625"/>
    <lineage>
        <taxon>Eukaryota</taxon>
        <taxon>Fungi</taxon>
        <taxon>Fungi incertae sedis</taxon>
        <taxon>Mucoromycota</taxon>
        <taxon>Mucoromycotina</taxon>
        <taxon>Umbelopsidomycetes</taxon>
        <taxon>Umbelopsidales</taxon>
        <taxon>Umbelopsidaceae</taxon>
        <taxon>Umbelopsis</taxon>
    </lineage>
</organism>
<name>A0A8H7PGP9_MORIS</name>
<evidence type="ECO:0000256" key="1">
    <source>
        <dbReference type="ARBA" id="ARBA00007677"/>
    </source>
</evidence>
<evidence type="ECO:0000313" key="5">
    <source>
        <dbReference type="EMBL" id="KAG2173583.1"/>
    </source>
</evidence>
<keyword evidence="6" id="KW-1185">Reference proteome</keyword>
<gene>
    <name evidence="5" type="ORF">INT43_005001</name>
</gene>
<dbReference type="PANTHER" id="PTHR31121">
    <property type="entry name" value="ALPHA-1,2 MANNOSYLTRANSFERASE KTR1"/>
    <property type="match status" value="1"/>
</dbReference>
<dbReference type="Gene3D" id="3.90.550.10">
    <property type="entry name" value="Spore Coat Polysaccharide Biosynthesis Protein SpsA, Chain A"/>
    <property type="match status" value="1"/>
</dbReference>
<dbReference type="InterPro" id="IPR029044">
    <property type="entry name" value="Nucleotide-diphossugar_trans"/>
</dbReference>
<dbReference type="GO" id="GO:0000032">
    <property type="term" value="P:cell wall mannoprotein biosynthetic process"/>
    <property type="evidence" value="ECO:0007669"/>
    <property type="project" value="TreeGrafter"/>
</dbReference>
<comment type="caution">
    <text evidence="5">The sequence shown here is derived from an EMBL/GenBank/DDBJ whole genome shotgun (WGS) entry which is preliminary data.</text>
</comment>
<evidence type="ECO:0000256" key="3">
    <source>
        <dbReference type="PIRSR" id="PIRSR018153-1"/>
    </source>
</evidence>
<dbReference type="GO" id="GO:0000026">
    <property type="term" value="F:alpha-1,2-mannosyltransferase activity"/>
    <property type="evidence" value="ECO:0007669"/>
    <property type="project" value="TreeGrafter"/>
</dbReference>
<dbReference type="AlphaFoldDB" id="A0A8H7PGP9"/>
<dbReference type="GO" id="GO:0006487">
    <property type="term" value="P:protein N-linked glycosylation"/>
    <property type="evidence" value="ECO:0007669"/>
    <property type="project" value="TreeGrafter"/>
</dbReference>
<evidence type="ECO:0000256" key="2">
    <source>
        <dbReference type="ARBA" id="ARBA00022679"/>
    </source>
</evidence>
<dbReference type="OrthoDB" id="439943at2759"/>
<feature type="active site" description="Nucleophile" evidence="3">
    <location>
        <position position="266"/>
    </location>
</feature>
<comment type="similarity">
    <text evidence="1">Belongs to the glycosyltransferase 15 family.</text>
</comment>
<feature type="compositionally biased region" description="Basic and acidic residues" evidence="4">
    <location>
        <begin position="14"/>
        <end position="27"/>
    </location>
</feature>
<evidence type="ECO:0000256" key="4">
    <source>
        <dbReference type="SAM" id="MobiDB-lite"/>
    </source>
</evidence>
<dbReference type="InterPro" id="IPR002685">
    <property type="entry name" value="Glyco_trans_15"/>
</dbReference>
<evidence type="ECO:0000313" key="6">
    <source>
        <dbReference type="Proteomes" id="UP000654370"/>
    </source>
</evidence>
<dbReference type="EMBL" id="JAEPQZ010000014">
    <property type="protein sequence ID" value="KAG2173583.1"/>
    <property type="molecule type" value="Genomic_DNA"/>
</dbReference>
<dbReference type="PIRSF" id="PIRSF018153">
    <property type="entry name" value="Glyco_trans_15"/>
    <property type="match status" value="1"/>
</dbReference>
<dbReference type="GO" id="GO:0005794">
    <property type="term" value="C:Golgi apparatus"/>
    <property type="evidence" value="ECO:0007669"/>
    <property type="project" value="TreeGrafter"/>
</dbReference>
<dbReference type="FunFam" id="3.90.550.10:FF:000051">
    <property type="entry name" value="Alpha-1,2-mannosyltransferase (Ktr4)"/>
    <property type="match status" value="1"/>
</dbReference>
<dbReference type="GO" id="GO:0016020">
    <property type="term" value="C:membrane"/>
    <property type="evidence" value="ECO:0007669"/>
    <property type="project" value="InterPro"/>
</dbReference>